<evidence type="ECO:0000313" key="2">
    <source>
        <dbReference type="EMBL" id="TFW15564.1"/>
    </source>
</evidence>
<feature type="transmembrane region" description="Helical" evidence="1">
    <location>
        <begin position="140"/>
        <end position="157"/>
    </location>
</feature>
<organism evidence="2 3">
    <name type="scientific">Zemynaea arenosa</name>
    <dbReference type="NCBI Taxonomy" id="2561931"/>
    <lineage>
        <taxon>Bacteria</taxon>
        <taxon>Pseudomonadati</taxon>
        <taxon>Pseudomonadota</taxon>
        <taxon>Betaproteobacteria</taxon>
        <taxon>Burkholderiales</taxon>
        <taxon>Oxalobacteraceae</taxon>
        <taxon>Telluria group</taxon>
        <taxon>Zemynaea</taxon>
    </lineage>
</organism>
<feature type="transmembrane region" description="Helical" evidence="1">
    <location>
        <begin position="6"/>
        <end position="25"/>
    </location>
</feature>
<gene>
    <name evidence="2" type="ORF">E4L96_18000</name>
</gene>
<reference evidence="2 3" key="1">
    <citation type="submission" date="2019-03" db="EMBL/GenBank/DDBJ databases">
        <title>Draft Genome Sequence of Massilia arenosa sp. nov., a Novel Massilia Species Isolated from a Sandy-loam Maize Soil.</title>
        <authorList>
            <person name="Raths R."/>
            <person name="Peta V."/>
            <person name="Bucking H."/>
        </authorList>
    </citation>
    <scope>NUCLEOTIDE SEQUENCE [LARGE SCALE GENOMIC DNA]</scope>
    <source>
        <strain evidence="2 3">MC02</strain>
    </source>
</reference>
<keyword evidence="1" id="KW-1133">Transmembrane helix</keyword>
<comment type="caution">
    <text evidence="2">The sequence shown here is derived from an EMBL/GenBank/DDBJ whole genome shotgun (WGS) entry which is preliminary data.</text>
</comment>
<name>A0A4Y9S305_9BURK</name>
<keyword evidence="3" id="KW-1185">Reference proteome</keyword>
<dbReference type="Proteomes" id="UP000298438">
    <property type="component" value="Unassembled WGS sequence"/>
</dbReference>
<keyword evidence="1" id="KW-0812">Transmembrane</keyword>
<protein>
    <submittedName>
        <fullName evidence="2">Uncharacterized protein</fullName>
    </submittedName>
</protein>
<accession>A0A4Y9S305</accession>
<evidence type="ECO:0000313" key="3">
    <source>
        <dbReference type="Proteomes" id="UP000298438"/>
    </source>
</evidence>
<sequence>MTTEVPAFIWALLAHAAIGGTDVILNHEMIARLPRQPNAGAEQRCHAMREALFALIFPALAWWEWHGAWLAVIVLLFALEIWVSTIDTIIEWETRRLPWTERVEHVALFINYGIIGALLGVRALDWAHAPAELVRVDYGWASWVLTALAVVSLAWAIRDTRNVMQRGRVRPA</sequence>
<dbReference type="OrthoDB" id="9801773at2"/>
<keyword evidence="1" id="KW-0472">Membrane</keyword>
<dbReference type="AlphaFoldDB" id="A0A4Y9S305"/>
<dbReference type="EMBL" id="SPVF01000227">
    <property type="protein sequence ID" value="TFW15564.1"/>
    <property type="molecule type" value="Genomic_DNA"/>
</dbReference>
<feature type="transmembrane region" description="Helical" evidence="1">
    <location>
        <begin position="69"/>
        <end position="90"/>
    </location>
</feature>
<dbReference type="RefSeq" id="WP_135208597.1">
    <property type="nucleotide sequence ID" value="NZ_SPVF01000227.1"/>
</dbReference>
<proteinExistence type="predicted"/>
<feature type="transmembrane region" description="Helical" evidence="1">
    <location>
        <begin position="102"/>
        <end position="120"/>
    </location>
</feature>
<evidence type="ECO:0000256" key="1">
    <source>
        <dbReference type="SAM" id="Phobius"/>
    </source>
</evidence>